<feature type="domain" description="NADH:ubiquinone oxidoreductase-like 20kDa subunit" evidence="8">
    <location>
        <begin position="113"/>
        <end position="221"/>
    </location>
</feature>
<name>A0A2T2X5G5_9FIRM</name>
<evidence type="ECO:0000256" key="3">
    <source>
        <dbReference type="ARBA" id="ARBA00022485"/>
    </source>
</evidence>
<reference evidence="9 10" key="1">
    <citation type="journal article" date="2014" name="BMC Genomics">
        <title>Comparison of environmental and isolate Sulfobacillus genomes reveals diverse carbon, sulfur, nitrogen, and hydrogen metabolisms.</title>
        <authorList>
            <person name="Justice N.B."/>
            <person name="Norman A."/>
            <person name="Brown C.T."/>
            <person name="Singh A."/>
            <person name="Thomas B.C."/>
            <person name="Banfield J.F."/>
        </authorList>
    </citation>
    <scope>NUCLEOTIDE SEQUENCE [LARGE SCALE GENOMIC DNA]</scope>
    <source>
        <strain evidence="9">AMDSBA1</strain>
    </source>
</reference>
<dbReference type="Pfam" id="PF01058">
    <property type="entry name" value="Oxidored_q6"/>
    <property type="match status" value="1"/>
</dbReference>
<dbReference type="Gene3D" id="3.40.50.12280">
    <property type="match status" value="1"/>
</dbReference>
<dbReference type="EMBL" id="PXYT01000014">
    <property type="protein sequence ID" value="PSR29688.1"/>
    <property type="molecule type" value="Genomic_DNA"/>
</dbReference>
<dbReference type="SUPFAM" id="SSF54862">
    <property type="entry name" value="4Fe-4S ferredoxins"/>
    <property type="match status" value="1"/>
</dbReference>
<organism evidence="9 10">
    <name type="scientific">Sulfobacillus benefaciens</name>
    <dbReference type="NCBI Taxonomy" id="453960"/>
    <lineage>
        <taxon>Bacteria</taxon>
        <taxon>Bacillati</taxon>
        <taxon>Bacillota</taxon>
        <taxon>Clostridia</taxon>
        <taxon>Eubacteriales</taxon>
        <taxon>Clostridiales Family XVII. Incertae Sedis</taxon>
        <taxon>Sulfobacillus</taxon>
    </lineage>
</organism>
<feature type="region of interest" description="Disordered" evidence="7">
    <location>
        <begin position="13"/>
        <end position="43"/>
    </location>
</feature>
<keyword evidence="3" id="KW-0004">4Fe-4S</keyword>
<comment type="similarity">
    <text evidence="2">Belongs to the complex I 20 kDa subunit family.</text>
</comment>
<dbReference type="Gene3D" id="3.30.70.20">
    <property type="match status" value="1"/>
</dbReference>
<dbReference type="InterPro" id="IPR006137">
    <property type="entry name" value="NADH_UbQ_OxRdtase-like_20kDa"/>
</dbReference>
<dbReference type="PANTHER" id="PTHR42989:SF1">
    <property type="entry name" value="FORMATE HYDROGENLYASE SUBUNIT 7-RELATED"/>
    <property type="match status" value="1"/>
</dbReference>
<protein>
    <submittedName>
        <fullName evidence="9">4Fe-4S ferredoxin</fullName>
    </submittedName>
</protein>
<keyword evidence="6" id="KW-0411">Iron-sulfur</keyword>
<dbReference type="PANTHER" id="PTHR42989">
    <property type="entry name" value="HYDROGENASE-4 COMPONENT I"/>
    <property type="match status" value="1"/>
</dbReference>
<comment type="caution">
    <text evidence="9">The sequence shown here is derived from an EMBL/GenBank/DDBJ whole genome shotgun (WGS) entry which is preliminary data.</text>
</comment>
<dbReference type="GO" id="GO:0046872">
    <property type="term" value="F:metal ion binding"/>
    <property type="evidence" value="ECO:0007669"/>
    <property type="project" value="UniProtKB-KW"/>
</dbReference>
<evidence type="ECO:0000256" key="7">
    <source>
        <dbReference type="SAM" id="MobiDB-lite"/>
    </source>
</evidence>
<keyword evidence="4" id="KW-0479">Metal-binding</keyword>
<evidence type="ECO:0000256" key="4">
    <source>
        <dbReference type="ARBA" id="ARBA00022723"/>
    </source>
</evidence>
<evidence type="ECO:0000256" key="5">
    <source>
        <dbReference type="ARBA" id="ARBA00023004"/>
    </source>
</evidence>
<dbReference type="AlphaFoldDB" id="A0A2T2X5G5"/>
<evidence type="ECO:0000256" key="2">
    <source>
        <dbReference type="ARBA" id="ARBA00009173"/>
    </source>
</evidence>
<evidence type="ECO:0000256" key="6">
    <source>
        <dbReference type="ARBA" id="ARBA00023014"/>
    </source>
</evidence>
<comment type="cofactor">
    <cofactor evidence="1">
        <name>[4Fe-4S] cluster</name>
        <dbReference type="ChEBI" id="CHEBI:49883"/>
    </cofactor>
</comment>
<dbReference type="Proteomes" id="UP000242699">
    <property type="component" value="Unassembled WGS sequence"/>
</dbReference>
<dbReference type="GO" id="GO:0051539">
    <property type="term" value="F:4 iron, 4 sulfur cluster binding"/>
    <property type="evidence" value="ECO:0007669"/>
    <property type="project" value="UniProtKB-KW"/>
</dbReference>
<proteinExistence type="inferred from homology"/>
<evidence type="ECO:0000256" key="1">
    <source>
        <dbReference type="ARBA" id="ARBA00001966"/>
    </source>
</evidence>
<dbReference type="SUPFAM" id="SSF56770">
    <property type="entry name" value="HydA/Nqo6-like"/>
    <property type="match status" value="1"/>
</dbReference>
<sequence>MLWFRKGLDQPVRTLTPKTSSTLHGLSPGRPAPTPSRDAAPEDVCPTHALKEHDGVMDVDYTQCIQCRLCRQQSLKNKMNWEEGFHWAQMTSTSLPDAFHHSVHVRVVDAGDCGACLNELHQLASPVYSLHRLGIAFTPAPREADVLVVTGPVTVSMKETLEEAFQSMPTPKRVMAVGTCALSGGIFSSSFAVAGPVDRVIPVDIAIPGCPPPPLALLDGFRLIMGARPENPLDGRVRK</sequence>
<keyword evidence="5" id="KW-0408">Iron</keyword>
<dbReference type="InterPro" id="IPR052375">
    <property type="entry name" value="Complex_I_20kDa-like"/>
</dbReference>
<evidence type="ECO:0000259" key="8">
    <source>
        <dbReference type="Pfam" id="PF01058"/>
    </source>
</evidence>
<evidence type="ECO:0000313" key="10">
    <source>
        <dbReference type="Proteomes" id="UP000242699"/>
    </source>
</evidence>
<evidence type="ECO:0000313" key="9">
    <source>
        <dbReference type="EMBL" id="PSR29688.1"/>
    </source>
</evidence>
<accession>A0A2T2X5G5</accession>
<gene>
    <name evidence="9" type="ORF">C7B43_07815</name>
</gene>